<accession>A0ABT3UVB3</accession>
<reference evidence="2" key="1">
    <citation type="journal article" date="2022" name="bioRxiv">
        <title>Discovery and biosynthetic assessment of Streptomyces ortus sp nov. isolated from a deep-sea sponge.</title>
        <authorList>
            <person name="Williams S.E."/>
        </authorList>
    </citation>
    <scope>NUCLEOTIDE SEQUENCE</scope>
    <source>
        <strain evidence="2">A15ISP2-DRY2</strain>
    </source>
</reference>
<name>A0ABT3UVB3_9ACTN</name>
<dbReference type="Gene3D" id="3.40.50.980">
    <property type="match status" value="2"/>
</dbReference>
<dbReference type="EMBL" id="JAIFZO010000001">
    <property type="protein sequence ID" value="MCX4231273.1"/>
    <property type="molecule type" value="Genomic_DNA"/>
</dbReference>
<protein>
    <submittedName>
        <fullName evidence="2">AMP-binding protein</fullName>
    </submittedName>
</protein>
<organism evidence="2 3">
    <name type="scientific">Streptomyces ortus</name>
    <dbReference type="NCBI Taxonomy" id="2867268"/>
    <lineage>
        <taxon>Bacteria</taxon>
        <taxon>Bacillati</taxon>
        <taxon>Actinomycetota</taxon>
        <taxon>Actinomycetes</taxon>
        <taxon>Kitasatosporales</taxon>
        <taxon>Streptomycetaceae</taxon>
        <taxon>Streptomyces</taxon>
    </lineage>
</organism>
<dbReference type="Pfam" id="PF00501">
    <property type="entry name" value="AMP-binding"/>
    <property type="match status" value="1"/>
</dbReference>
<dbReference type="InterPro" id="IPR020845">
    <property type="entry name" value="AMP-binding_CS"/>
</dbReference>
<dbReference type="PANTHER" id="PTHR45527:SF1">
    <property type="entry name" value="FATTY ACID SYNTHASE"/>
    <property type="match status" value="1"/>
</dbReference>
<dbReference type="RefSeq" id="WP_267024397.1">
    <property type="nucleotide sequence ID" value="NZ_JAIFZO010000001.1"/>
</dbReference>
<comment type="caution">
    <text evidence="2">The sequence shown here is derived from an EMBL/GenBank/DDBJ whole genome shotgun (WGS) entry which is preliminary data.</text>
</comment>
<keyword evidence="3" id="KW-1185">Reference proteome</keyword>
<dbReference type="PANTHER" id="PTHR45527">
    <property type="entry name" value="NONRIBOSOMAL PEPTIDE SYNTHETASE"/>
    <property type="match status" value="1"/>
</dbReference>
<evidence type="ECO:0000313" key="2">
    <source>
        <dbReference type="EMBL" id="MCX4231273.1"/>
    </source>
</evidence>
<dbReference type="SUPFAM" id="SSF56801">
    <property type="entry name" value="Acetyl-CoA synthetase-like"/>
    <property type="match status" value="1"/>
</dbReference>
<gene>
    <name evidence="2" type="ORF">K3769_00490</name>
</gene>
<dbReference type="Proteomes" id="UP001165590">
    <property type="component" value="Unassembled WGS sequence"/>
</dbReference>
<evidence type="ECO:0000259" key="1">
    <source>
        <dbReference type="Pfam" id="PF00501"/>
    </source>
</evidence>
<dbReference type="PROSITE" id="PS00455">
    <property type="entry name" value="AMP_BINDING"/>
    <property type="match status" value="1"/>
</dbReference>
<dbReference type="SUPFAM" id="SSF52777">
    <property type="entry name" value="CoA-dependent acyltransferases"/>
    <property type="match status" value="1"/>
</dbReference>
<dbReference type="Gene3D" id="3.30.559.30">
    <property type="entry name" value="Nonribosomal peptide synthetase, condensation domain"/>
    <property type="match status" value="3"/>
</dbReference>
<feature type="domain" description="AMP-dependent synthetase/ligase" evidence="1">
    <location>
        <begin position="230"/>
        <end position="442"/>
    </location>
</feature>
<dbReference type="InterPro" id="IPR000873">
    <property type="entry name" value="AMP-dep_synth/lig_dom"/>
</dbReference>
<evidence type="ECO:0000313" key="3">
    <source>
        <dbReference type="Proteomes" id="UP001165590"/>
    </source>
</evidence>
<sequence length="544" mass="56542">MNSELNFWRSRLADQPVGDLPTDRPRTSARSADSAVIEFQVPADTTERLRVVSGDLGATLCTALSTLLGRYAATDDVSLVAGTTVTRTDLSGDPTFREVLGRVRQTATDQPDTTLFPVCFGYSGAQLSPASQAEFDLVVRFTDTDTAGPYGGLGGQIQYSTALFDEVTVRRLAAHLVTLLTSAAMDADQRIGDLAILDSAERGRLVGGWQGEVVSLPGVGGVHELIVARALSMPDAVAVVSGGVSLTYGGLLARASRLAHLLRGRGVGAESVVGLCLPRGVDMFVAVLGVWQAGGAYLPLDPEYPSERLEFMLADSGASVLIGHRSVTGLAEMVRGWPTTTVVWLDDPAVTEGLPSTAPEAFVHGSQLAYVIYTSGSTGRPKGVQVAHGGVVNLALALGSVWGVGPGVRVLQFASLSFDAAVMDVVVTLVAGGVLVVAATEVERVVPGLLGFWWSCAGGGVASVSPSLLGVLEPGGWLGVGCLFVGSGRVGGEVVGRWGQGVGWWWGMGRRSRRCVCGVGGWGWGVDCAVDRWAVGEYAGVCAG</sequence>
<proteinExistence type="predicted"/>